<dbReference type="GO" id="GO:0045116">
    <property type="term" value="P:protein neddylation"/>
    <property type="evidence" value="ECO:0007669"/>
    <property type="project" value="TreeGrafter"/>
</dbReference>
<evidence type="ECO:0000256" key="1">
    <source>
        <dbReference type="RuleBase" id="RU410713"/>
    </source>
</evidence>
<dbReference type="InterPro" id="IPR042460">
    <property type="entry name" value="DCN1-like_PONY"/>
</dbReference>
<reference evidence="3" key="2">
    <citation type="submission" date="2021-10" db="EMBL/GenBank/DDBJ databases">
        <title>Phylogenomics reveals ancestral predisposition of the termite-cultivated fungus Termitomyces towards a domesticated lifestyle.</title>
        <authorList>
            <person name="Auxier B."/>
            <person name="Grum-Grzhimaylo A."/>
            <person name="Cardenas M.E."/>
            <person name="Lodge J.D."/>
            <person name="Laessoe T."/>
            <person name="Pedersen O."/>
            <person name="Smith M.E."/>
            <person name="Kuyper T.W."/>
            <person name="Franco-Molano E.A."/>
            <person name="Baroni T.J."/>
            <person name="Aanen D.K."/>
        </authorList>
    </citation>
    <scope>NUCLEOTIDE SEQUENCE</scope>
    <source>
        <strain evidence="3">AP01</strain>
        <tissue evidence="3">Mycelium</tissue>
    </source>
</reference>
<name>A0A9P7GHI9_9AGAR</name>
<evidence type="ECO:0000313" key="4">
    <source>
        <dbReference type="Proteomes" id="UP000775547"/>
    </source>
</evidence>
<evidence type="ECO:0000313" key="3">
    <source>
        <dbReference type="EMBL" id="KAG5647212.1"/>
    </source>
</evidence>
<dbReference type="Proteomes" id="UP000775547">
    <property type="component" value="Unassembled WGS sequence"/>
</dbReference>
<dbReference type="Pfam" id="PF03556">
    <property type="entry name" value="Cullin_binding"/>
    <property type="match status" value="1"/>
</dbReference>
<dbReference type="GO" id="GO:0032182">
    <property type="term" value="F:ubiquitin-like protein binding"/>
    <property type="evidence" value="ECO:0007669"/>
    <property type="project" value="TreeGrafter"/>
</dbReference>
<dbReference type="PANTHER" id="PTHR12281">
    <property type="entry name" value="RP42 RELATED"/>
    <property type="match status" value="1"/>
</dbReference>
<protein>
    <recommendedName>
        <fullName evidence="1">Defective in cullin neddylation protein</fullName>
    </recommendedName>
</protein>
<keyword evidence="4" id="KW-1185">Reference proteome</keyword>
<comment type="caution">
    <text evidence="3">The sequence shown here is derived from an EMBL/GenBank/DDBJ whole genome shotgun (WGS) entry which is preliminary data.</text>
</comment>
<reference evidence="3" key="1">
    <citation type="submission" date="2020-07" db="EMBL/GenBank/DDBJ databases">
        <authorList>
            <person name="Nieuwenhuis M."/>
            <person name="Van De Peppel L.J.J."/>
        </authorList>
    </citation>
    <scope>NUCLEOTIDE SEQUENCE</scope>
    <source>
        <strain evidence="3">AP01</strain>
        <tissue evidence="3">Mycelium</tissue>
    </source>
</reference>
<comment type="function">
    <text evidence="1">Neddylation of cullins play an essential role in the regulation of SCF-type complexes activity.</text>
</comment>
<dbReference type="GO" id="GO:0031624">
    <property type="term" value="F:ubiquitin conjugating enzyme binding"/>
    <property type="evidence" value="ECO:0007669"/>
    <property type="project" value="TreeGrafter"/>
</dbReference>
<sequence>MSEVVGFIAERPKEYKAANKDLWNMMFEFCDSVNPNLSDYEGDGAWPTLLDNFVSWKKGPVATTAGDATTN</sequence>
<dbReference type="OrthoDB" id="27198at2759"/>
<dbReference type="GO" id="GO:0000151">
    <property type="term" value="C:ubiquitin ligase complex"/>
    <property type="evidence" value="ECO:0007669"/>
    <property type="project" value="TreeGrafter"/>
</dbReference>
<gene>
    <name evidence="3" type="ORF">DXG03_001171</name>
</gene>
<dbReference type="AlphaFoldDB" id="A0A9P7GHI9"/>
<feature type="domain" description="DCUN1" evidence="2">
    <location>
        <begin position="1"/>
        <end position="58"/>
    </location>
</feature>
<dbReference type="GO" id="GO:0097602">
    <property type="term" value="F:cullin family protein binding"/>
    <property type="evidence" value="ECO:0007669"/>
    <property type="project" value="TreeGrafter"/>
</dbReference>
<dbReference type="InterPro" id="IPR005176">
    <property type="entry name" value="PONY_dom"/>
</dbReference>
<dbReference type="PROSITE" id="PS51229">
    <property type="entry name" value="DCUN1"/>
    <property type="match status" value="1"/>
</dbReference>
<evidence type="ECO:0000259" key="2">
    <source>
        <dbReference type="PROSITE" id="PS51229"/>
    </source>
</evidence>
<accession>A0A9P7GHI9</accession>
<dbReference type="Gene3D" id="1.10.238.200">
    <property type="entry name" value="Cullin, PONY binding domain"/>
    <property type="match status" value="1"/>
</dbReference>
<dbReference type="InterPro" id="IPR014764">
    <property type="entry name" value="DCN-prot"/>
</dbReference>
<organism evidence="3 4">
    <name type="scientific">Asterophora parasitica</name>
    <dbReference type="NCBI Taxonomy" id="117018"/>
    <lineage>
        <taxon>Eukaryota</taxon>
        <taxon>Fungi</taxon>
        <taxon>Dikarya</taxon>
        <taxon>Basidiomycota</taxon>
        <taxon>Agaricomycotina</taxon>
        <taxon>Agaricomycetes</taxon>
        <taxon>Agaricomycetidae</taxon>
        <taxon>Agaricales</taxon>
        <taxon>Tricholomatineae</taxon>
        <taxon>Lyophyllaceae</taxon>
        <taxon>Asterophora</taxon>
    </lineage>
</organism>
<dbReference type="EMBL" id="JABCKV010000012">
    <property type="protein sequence ID" value="KAG5647212.1"/>
    <property type="molecule type" value="Genomic_DNA"/>
</dbReference>
<proteinExistence type="predicted"/>